<dbReference type="PANTHER" id="PTHR33840">
    <property type="match status" value="1"/>
</dbReference>
<evidence type="ECO:0000313" key="3">
    <source>
        <dbReference type="EMBL" id="TYT24852.1"/>
    </source>
</evidence>
<dbReference type="OrthoDB" id="4378831at2"/>
<feature type="region of interest" description="Disordered" evidence="1">
    <location>
        <begin position="310"/>
        <end position="362"/>
    </location>
</feature>
<accession>A0A5D4XPK4</accession>
<dbReference type="InterPro" id="IPR029058">
    <property type="entry name" value="AB_hydrolase_fold"/>
</dbReference>
<evidence type="ECO:0000259" key="2">
    <source>
        <dbReference type="Pfam" id="PF09994"/>
    </source>
</evidence>
<dbReference type="SUPFAM" id="SSF53474">
    <property type="entry name" value="alpha/beta-Hydrolases"/>
    <property type="match status" value="1"/>
</dbReference>
<dbReference type="AlphaFoldDB" id="A0A5D4XPK4"/>
<evidence type="ECO:0000313" key="4">
    <source>
        <dbReference type="Proteomes" id="UP000324973"/>
    </source>
</evidence>
<dbReference type="EMBL" id="VTFT01000001">
    <property type="protein sequence ID" value="TYT24852.1"/>
    <property type="molecule type" value="Genomic_DNA"/>
</dbReference>
<reference evidence="3 4" key="1">
    <citation type="submission" date="2019-08" db="EMBL/GenBank/DDBJ databases">
        <title>Luteimonas viscosus sp. nov., isolated from soil of a sunflower field.</title>
        <authorList>
            <person name="Jianli Z."/>
            <person name="Ying Z."/>
        </authorList>
    </citation>
    <scope>NUCLEOTIDE SEQUENCE [LARGE SCALE GENOMIC DNA]</scope>
    <source>
        <strain evidence="3 4">XBU10</strain>
    </source>
</reference>
<comment type="caution">
    <text evidence="3">The sequence shown here is derived from an EMBL/GenBank/DDBJ whole genome shotgun (WGS) entry which is preliminary data.</text>
</comment>
<dbReference type="PANTHER" id="PTHR33840:SF1">
    <property type="entry name" value="TLE1 PHOSPHOLIPASE DOMAIN-CONTAINING PROTEIN"/>
    <property type="match status" value="1"/>
</dbReference>
<dbReference type="Pfam" id="PF09994">
    <property type="entry name" value="T6SS_Tle1-like_cat"/>
    <property type="match status" value="1"/>
</dbReference>
<proteinExistence type="predicted"/>
<evidence type="ECO:0000256" key="1">
    <source>
        <dbReference type="SAM" id="MobiDB-lite"/>
    </source>
</evidence>
<name>A0A5D4XPK4_9GAMM</name>
<feature type="compositionally biased region" description="Polar residues" evidence="1">
    <location>
        <begin position="312"/>
        <end position="330"/>
    </location>
</feature>
<gene>
    <name evidence="3" type="ORF">FZO89_00340</name>
</gene>
<keyword evidence="4" id="KW-1185">Reference proteome</keyword>
<organism evidence="3 4">
    <name type="scientific">Luteimonas viscosa</name>
    <dbReference type="NCBI Taxonomy" id="1132694"/>
    <lineage>
        <taxon>Bacteria</taxon>
        <taxon>Pseudomonadati</taxon>
        <taxon>Pseudomonadota</taxon>
        <taxon>Gammaproteobacteria</taxon>
        <taxon>Lysobacterales</taxon>
        <taxon>Lysobacteraceae</taxon>
        <taxon>Luteimonas</taxon>
    </lineage>
</organism>
<feature type="compositionally biased region" description="Basic and acidic residues" evidence="1">
    <location>
        <begin position="350"/>
        <end position="362"/>
    </location>
</feature>
<dbReference type="InterPro" id="IPR018712">
    <property type="entry name" value="Tle1-like_cat"/>
</dbReference>
<dbReference type="RefSeq" id="WP_149101402.1">
    <property type="nucleotide sequence ID" value="NZ_VTFT01000001.1"/>
</dbReference>
<protein>
    <submittedName>
        <fullName evidence="3">DUF2235 domain-containing protein</fullName>
    </submittedName>
</protein>
<dbReference type="Proteomes" id="UP000324973">
    <property type="component" value="Unassembled WGS sequence"/>
</dbReference>
<feature type="domain" description="T6SS Phospholipase effector Tle1-like catalytic" evidence="2">
    <location>
        <begin position="2"/>
        <end position="261"/>
    </location>
</feature>
<sequence>MKRIAIFCDGTWNSADQANEGAPCPTNVIKLALRTAQRRDGVSQVVYYGQGVGTGGSIDKLTGGAFGKGLDDNLYAAYRFLVLNYEPGDEIFLFGFSRGAYTARSLAGMVRKCGILRLRHALRYRDAIALYCDAVHPDDDRARRFRTECSVTQGEDIPIRFIGVWDTVGALGIPVRGLRSLTADKYRFHDVELSGIVQHACQALAIDERRAPFEAARWAYKPKPGQTVEQVWFCGVHSDVGGGYPIEESGLSNIALQWMRDRAASAGLGIDPDVDATYPPRPDPMAALHVSKKGLYRLTPGNDRVIGVAAEPTQQPDGTSSTRDPTQSLHPSVLTRWDRDPDYRPGNLRDYFRSIGDPRGEG</sequence>